<sequence length="129" mass="14834">MNMHKTANIINTHTYLLGYHFLRDTTFTGIIRYAYAWVVSSYVFRTALLSGFNPPLSGSGRHTEKIVEIKKGWEVDFVVKSCVDLGELIRVCWNLGDGVKEREVRGLVATMWYFNLRKATIITEDTLKE</sequence>
<reference evidence="1" key="1">
    <citation type="submission" date="2018-01" db="EMBL/GenBank/DDBJ databases">
        <authorList>
            <person name="Krukenberg V."/>
        </authorList>
    </citation>
    <scope>NUCLEOTIDE SEQUENCE</scope>
    <source>
        <strain evidence="1">E20ANME2</strain>
    </source>
</reference>
<proteinExistence type="predicted"/>
<protein>
    <submittedName>
        <fullName evidence="1">Uncharacterized protein</fullName>
    </submittedName>
</protein>
<dbReference type="Proteomes" id="UP000248329">
    <property type="component" value="Unassembled WGS sequence"/>
</dbReference>
<dbReference type="EMBL" id="PQXF01000028">
    <property type="protein sequence ID" value="PXF59077.1"/>
    <property type="molecule type" value="Genomic_DNA"/>
</dbReference>
<comment type="caution">
    <text evidence="1">The sequence shown here is derived from an EMBL/GenBank/DDBJ whole genome shotgun (WGS) entry which is preliminary data.</text>
</comment>
<name>A0AC61L0E8_9EURY</name>
<accession>A0AC61L0E8</accession>
<evidence type="ECO:0000313" key="2">
    <source>
        <dbReference type="Proteomes" id="UP000248329"/>
    </source>
</evidence>
<organism evidence="1 2">
    <name type="scientific">Candidatus Methanogaster sp</name>
    <dbReference type="NCBI Taxonomy" id="3386292"/>
    <lineage>
        <taxon>Archaea</taxon>
        <taxon>Methanobacteriati</taxon>
        <taxon>Methanobacteriota</taxon>
        <taxon>Stenosarchaea group</taxon>
        <taxon>Methanomicrobia</taxon>
        <taxon>Methanosarcinales</taxon>
        <taxon>ANME-2 cluster</taxon>
        <taxon>Candidatus Methanogasteraceae</taxon>
        <taxon>Candidatus Methanogaster</taxon>
    </lineage>
</organism>
<evidence type="ECO:0000313" key="1">
    <source>
        <dbReference type="EMBL" id="PXF59077.1"/>
    </source>
</evidence>
<gene>
    <name evidence="1" type="ORF">C4B59_12060</name>
</gene>